<evidence type="ECO:0000259" key="7">
    <source>
        <dbReference type="PROSITE" id="PS50115"/>
    </source>
</evidence>
<dbReference type="PANTHER" id="PTHR45686:SF4">
    <property type="entry name" value="ADP-RIBOSYLATION FACTOR GTPASE ACTIVATING PROTEIN 3, ISOFORM H"/>
    <property type="match status" value="1"/>
</dbReference>
<evidence type="ECO:0000256" key="6">
    <source>
        <dbReference type="SAM" id="MobiDB-lite"/>
    </source>
</evidence>
<evidence type="ECO:0000256" key="5">
    <source>
        <dbReference type="PROSITE-ProRule" id="PRU00288"/>
    </source>
</evidence>
<evidence type="ECO:0000313" key="8">
    <source>
        <dbReference type="EMBL" id="KAK6590762.1"/>
    </source>
</evidence>
<dbReference type="Proteomes" id="UP001311799">
    <property type="component" value="Unassembled WGS sequence"/>
</dbReference>
<evidence type="ECO:0000256" key="4">
    <source>
        <dbReference type="ARBA" id="ARBA00022833"/>
    </source>
</evidence>
<dbReference type="GO" id="GO:0005096">
    <property type="term" value="F:GTPase activator activity"/>
    <property type="evidence" value="ECO:0007669"/>
    <property type="project" value="UniProtKB-KW"/>
</dbReference>
<keyword evidence="2" id="KW-0479">Metal-binding</keyword>
<proteinExistence type="predicted"/>
<dbReference type="SMART" id="SM00105">
    <property type="entry name" value="ArfGap"/>
    <property type="match status" value="1"/>
</dbReference>
<dbReference type="SUPFAM" id="SSF57863">
    <property type="entry name" value="ArfGap/RecO-like zinc finger"/>
    <property type="match status" value="1"/>
</dbReference>
<accession>A0AAV9Y1Q8</accession>
<comment type="caution">
    <text evidence="8">The sequence shown here is derived from an EMBL/GenBank/DDBJ whole genome shotgun (WGS) entry which is preliminary data.</text>
</comment>
<reference evidence="8 9" key="1">
    <citation type="submission" date="2023-10" db="EMBL/GenBank/DDBJ databases">
        <title>Comparative genomics analysis reveals potential genetic determinants of host preference in Cryptosporidium xiaoi.</title>
        <authorList>
            <person name="Xiao L."/>
            <person name="Li J."/>
        </authorList>
    </citation>
    <scope>NUCLEOTIDE SEQUENCE [LARGE SCALE GENOMIC DNA]</scope>
    <source>
        <strain evidence="8 9">52996</strain>
    </source>
</reference>
<dbReference type="AlphaFoldDB" id="A0AAV9Y1Q8"/>
<protein>
    <recommendedName>
        <fullName evidence="7">Arf-GAP domain-containing protein</fullName>
    </recommendedName>
</protein>
<dbReference type="GO" id="GO:0000139">
    <property type="term" value="C:Golgi membrane"/>
    <property type="evidence" value="ECO:0007669"/>
    <property type="project" value="GOC"/>
</dbReference>
<dbReference type="InterPro" id="IPR037278">
    <property type="entry name" value="ARFGAP/RecO"/>
</dbReference>
<evidence type="ECO:0000256" key="3">
    <source>
        <dbReference type="ARBA" id="ARBA00022771"/>
    </source>
</evidence>
<dbReference type="InterPro" id="IPR038508">
    <property type="entry name" value="ArfGAP_dom_sf"/>
</dbReference>
<dbReference type="CDD" id="cd08831">
    <property type="entry name" value="ArfGap_ArfGap2_3_like"/>
    <property type="match status" value="1"/>
</dbReference>
<gene>
    <name evidence="8" type="ORF">RS030_132075</name>
</gene>
<evidence type="ECO:0000313" key="9">
    <source>
        <dbReference type="Proteomes" id="UP001311799"/>
    </source>
</evidence>
<feature type="domain" description="Arf-GAP" evidence="7">
    <location>
        <begin position="23"/>
        <end position="104"/>
    </location>
</feature>
<dbReference type="InterPro" id="IPR001164">
    <property type="entry name" value="ArfGAP_dom"/>
</dbReference>
<keyword evidence="4" id="KW-0862">Zinc</keyword>
<evidence type="ECO:0000256" key="2">
    <source>
        <dbReference type="ARBA" id="ARBA00022723"/>
    </source>
</evidence>
<feature type="compositionally biased region" description="Polar residues" evidence="6">
    <location>
        <begin position="173"/>
        <end position="189"/>
    </location>
</feature>
<keyword evidence="3 5" id="KW-0863">Zinc-finger</keyword>
<organism evidence="8 9">
    <name type="scientific">Cryptosporidium xiaoi</name>
    <dbReference type="NCBI Taxonomy" id="659607"/>
    <lineage>
        <taxon>Eukaryota</taxon>
        <taxon>Sar</taxon>
        <taxon>Alveolata</taxon>
        <taxon>Apicomplexa</taxon>
        <taxon>Conoidasida</taxon>
        <taxon>Coccidia</taxon>
        <taxon>Eucoccidiorida</taxon>
        <taxon>Eimeriorina</taxon>
        <taxon>Cryptosporidiidae</taxon>
        <taxon>Cryptosporidium</taxon>
    </lineage>
</organism>
<feature type="region of interest" description="Disordered" evidence="6">
    <location>
        <begin position="158"/>
        <end position="189"/>
    </location>
</feature>
<keyword evidence="9" id="KW-1185">Reference proteome</keyword>
<dbReference type="PROSITE" id="PS50115">
    <property type="entry name" value="ARFGAP"/>
    <property type="match status" value="1"/>
</dbReference>
<dbReference type="Gene3D" id="1.10.220.150">
    <property type="entry name" value="Arf GTPase activating protein"/>
    <property type="match status" value="1"/>
</dbReference>
<evidence type="ECO:0000256" key="1">
    <source>
        <dbReference type="ARBA" id="ARBA00022468"/>
    </source>
</evidence>
<dbReference type="EMBL" id="JAWDEY010000004">
    <property type="protein sequence ID" value="KAK6590762.1"/>
    <property type="molecule type" value="Genomic_DNA"/>
</dbReference>
<keyword evidence="1" id="KW-0343">GTPase activation</keyword>
<sequence>MIISDINEDNIDERGFVSDRFRDDFFHNVKSISDNRFCFDCESRNPTWLSLSFAIFICLNCSSDHRKMGVHISFVRSADLDKFTLLQLARIEIGGNSRAKNFFKQFFGTGFCPRTREYANSVHAARYKHLLDTEILNVERSILSRHNIKTLPEVPCNITHSTEKNDESRLAGASTNQDPKTNPAQISIQKFSSVKTNKSVLGNKGRRLDENFDFDSLVS</sequence>
<dbReference type="Pfam" id="PF01412">
    <property type="entry name" value="ArfGap"/>
    <property type="match status" value="1"/>
</dbReference>
<dbReference type="GO" id="GO:0048205">
    <property type="term" value="P:COPI coating of Golgi vesicle"/>
    <property type="evidence" value="ECO:0007669"/>
    <property type="project" value="TreeGrafter"/>
</dbReference>
<dbReference type="PRINTS" id="PR00405">
    <property type="entry name" value="REVINTRACTNG"/>
</dbReference>
<dbReference type="PANTHER" id="PTHR45686">
    <property type="entry name" value="ADP-RIBOSYLATION FACTOR GTPASE ACTIVATING PROTEIN 3, ISOFORM H-RELATED"/>
    <property type="match status" value="1"/>
</dbReference>
<dbReference type="GO" id="GO:0008270">
    <property type="term" value="F:zinc ion binding"/>
    <property type="evidence" value="ECO:0007669"/>
    <property type="project" value="UniProtKB-KW"/>
</dbReference>
<name>A0AAV9Y1Q8_9CRYT</name>